<dbReference type="GO" id="GO:0008897">
    <property type="term" value="F:holo-[acyl-carrier-protein] synthase activity"/>
    <property type="evidence" value="ECO:0007669"/>
    <property type="project" value="InterPro"/>
</dbReference>
<keyword evidence="6" id="KW-0045">Antibiotic biosynthesis</keyword>
<protein>
    <submittedName>
        <fullName evidence="9">4'-phosphopantetheinyl transferase superfamily protein</fullName>
    </submittedName>
</protein>
<dbReference type="GO" id="GO:0017000">
    <property type="term" value="P:antibiotic biosynthetic process"/>
    <property type="evidence" value="ECO:0007669"/>
    <property type="project" value="UniProtKB-KW"/>
</dbReference>
<gene>
    <name evidence="9" type="ORF">D5F53_21315</name>
</gene>
<comment type="similarity">
    <text evidence="2">Belongs to the P-Pant transferase superfamily. Gsp/Sfp/HetI/AcpT family.</text>
</comment>
<reference evidence="9 10" key="1">
    <citation type="submission" date="2018-09" db="EMBL/GenBank/DDBJ databases">
        <title>Genome Sequence of Paenibacillus lautus Strain E7593-69, Azo Dye-Degrading Bacteria, Isolated from Commercial Tattoo Inks.</title>
        <authorList>
            <person name="Nho S.W."/>
            <person name="Kim S.-J."/>
            <person name="Kweon O."/>
            <person name="Cerniglia C.E."/>
        </authorList>
    </citation>
    <scope>NUCLEOTIDE SEQUENCE [LARGE SCALE GENOMIC DNA]</scope>
    <source>
        <strain evidence="9 10">E7593-69</strain>
    </source>
</reference>
<dbReference type="Pfam" id="PF22624">
    <property type="entry name" value="AASDHPPT_N"/>
    <property type="match status" value="1"/>
</dbReference>
<dbReference type="PANTHER" id="PTHR12215:SF10">
    <property type="entry name" value="L-AMINOADIPATE-SEMIALDEHYDE DEHYDROGENASE-PHOSPHOPANTETHEINYL TRANSFERASE"/>
    <property type="match status" value="1"/>
</dbReference>
<evidence type="ECO:0000256" key="1">
    <source>
        <dbReference type="ARBA" id="ARBA00001946"/>
    </source>
</evidence>
<evidence type="ECO:0000256" key="4">
    <source>
        <dbReference type="ARBA" id="ARBA00022723"/>
    </source>
</evidence>
<keyword evidence="10" id="KW-1185">Reference proteome</keyword>
<dbReference type="Gene3D" id="3.90.470.20">
    <property type="entry name" value="4'-phosphopantetheinyl transferase domain"/>
    <property type="match status" value="2"/>
</dbReference>
<dbReference type="AlphaFoldDB" id="A0A385TPH6"/>
<dbReference type="InterPro" id="IPR055066">
    <property type="entry name" value="AASDHPPT_N"/>
</dbReference>
<dbReference type="EMBL" id="CP032412">
    <property type="protein sequence ID" value="AYB45679.1"/>
    <property type="molecule type" value="Genomic_DNA"/>
</dbReference>
<dbReference type="NCBIfam" id="TIGR00556">
    <property type="entry name" value="pantethn_trn"/>
    <property type="match status" value="1"/>
</dbReference>
<evidence type="ECO:0000259" key="7">
    <source>
        <dbReference type="Pfam" id="PF01648"/>
    </source>
</evidence>
<evidence type="ECO:0000259" key="8">
    <source>
        <dbReference type="Pfam" id="PF22624"/>
    </source>
</evidence>
<feature type="domain" description="4'-phosphopantetheinyl transferase N-terminal" evidence="8">
    <location>
        <begin position="26"/>
        <end position="109"/>
    </location>
</feature>
<dbReference type="GO" id="GO:0006633">
    <property type="term" value="P:fatty acid biosynthetic process"/>
    <property type="evidence" value="ECO:0007669"/>
    <property type="project" value="InterPro"/>
</dbReference>
<sequence>MGTFNENQPNAVEIYAIRNSEHIRDETFRALFQTLSPDRQEYVSKFRRASDYQRSVLGDALAHRVLRDKLGLERMNMEVIRNAYGKPFLKDHDNLHFNVSHSGQWVVCAVGYEPVGIDVEKMENIDMDIAKRYFHKTEFNALLNCASSDRLSRFFDLWTLKESYIKAVGKGLHLPLDSFVMERQDGEWEWAPVVGENGGTYYFKQYALEEGYKLSVCSMDRHFPEQIQYVTADEL</sequence>
<evidence type="ECO:0000256" key="5">
    <source>
        <dbReference type="ARBA" id="ARBA00022842"/>
    </source>
</evidence>
<dbReference type="InterPro" id="IPR037143">
    <property type="entry name" value="4-PPantetheinyl_Trfase_dom_sf"/>
</dbReference>
<dbReference type="PANTHER" id="PTHR12215">
    <property type="entry name" value="PHOSPHOPANTETHEINE TRANSFERASE"/>
    <property type="match status" value="1"/>
</dbReference>
<name>A0A385TPH6_PAELA</name>
<evidence type="ECO:0000256" key="6">
    <source>
        <dbReference type="ARBA" id="ARBA00023194"/>
    </source>
</evidence>
<accession>A0A385TPH6</accession>
<dbReference type="GO" id="GO:0005829">
    <property type="term" value="C:cytosol"/>
    <property type="evidence" value="ECO:0007669"/>
    <property type="project" value="TreeGrafter"/>
</dbReference>
<keyword evidence="4" id="KW-0479">Metal-binding</keyword>
<evidence type="ECO:0000256" key="3">
    <source>
        <dbReference type="ARBA" id="ARBA00022679"/>
    </source>
</evidence>
<keyword evidence="3 9" id="KW-0808">Transferase</keyword>
<evidence type="ECO:0000313" key="9">
    <source>
        <dbReference type="EMBL" id="AYB45679.1"/>
    </source>
</evidence>
<evidence type="ECO:0000256" key="2">
    <source>
        <dbReference type="ARBA" id="ARBA00010990"/>
    </source>
</evidence>
<dbReference type="Proteomes" id="UP000266552">
    <property type="component" value="Chromosome"/>
</dbReference>
<dbReference type="InterPro" id="IPR004568">
    <property type="entry name" value="Ppantetheine-prot_Trfase_dom"/>
</dbReference>
<dbReference type="RefSeq" id="WP_119849380.1">
    <property type="nucleotide sequence ID" value="NZ_CP032412.1"/>
</dbReference>
<organism evidence="9 10">
    <name type="scientific">Paenibacillus lautus</name>
    <name type="common">Bacillus lautus</name>
    <dbReference type="NCBI Taxonomy" id="1401"/>
    <lineage>
        <taxon>Bacteria</taxon>
        <taxon>Bacillati</taxon>
        <taxon>Bacillota</taxon>
        <taxon>Bacilli</taxon>
        <taxon>Bacillales</taxon>
        <taxon>Paenibacillaceae</taxon>
        <taxon>Paenibacillus</taxon>
    </lineage>
</organism>
<proteinExistence type="inferred from homology"/>
<feature type="domain" description="4'-phosphopantetheinyl transferase" evidence="7">
    <location>
        <begin position="114"/>
        <end position="217"/>
    </location>
</feature>
<comment type="cofactor">
    <cofactor evidence="1">
        <name>Mg(2+)</name>
        <dbReference type="ChEBI" id="CHEBI:18420"/>
    </cofactor>
</comment>
<dbReference type="InterPro" id="IPR008278">
    <property type="entry name" value="4-PPantetheinyl_Trfase_dom"/>
</dbReference>
<dbReference type="Pfam" id="PF01648">
    <property type="entry name" value="ACPS"/>
    <property type="match status" value="1"/>
</dbReference>
<dbReference type="SUPFAM" id="SSF56214">
    <property type="entry name" value="4'-phosphopantetheinyl transferase"/>
    <property type="match status" value="2"/>
</dbReference>
<evidence type="ECO:0000313" key="10">
    <source>
        <dbReference type="Proteomes" id="UP000266552"/>
    </source>
</evidence>
<dbReference type="GO" id="GO:0019878">
    <property type="term" value="P:lysine biosynthetic process via aminoadipic acid"/>
    <property type="evidence" value="ECO:0007669"/>
    <property type="project" value="TreeGrafter"/>
</dbReference>
<keyword evidence="5" id="KW-0460">Magnesium</keyword>
<dbReference type="InterPro" id="IPR050559">
    <property type="entry name" value="P-Pant_transferase_sf"/>
</dbReference>
<dbReference type="KEGG" id="plw:D5F53_21315"/>
<dbReference type="GO" id="GO:0000287">
    <property type="term" value="F:magnesium ion binding"/>
    <property type="evidence" value="ECO:0007669"/>
    <property type="project" value="InterPro"/>
</dbReference>